<evidence type="ECO:0000313" key="3">
    <source>
        <dbReference type="Proteomes" id="UP000434409"/>
    </source>
</evidence>
<name>A0A6N7USX1_9FIRM</name>
<dbReference type="RefSeq" id="WP_154477388.1">
    <property type="nucleotide sequence ID" value="NZ_VULY01000018.1"/>
</dbReference>
<sequence length="239" mass="26907">MAGDPLRCDSFFDGSVWRDSVTVVSGIGGAEIQMREVAKKALMGMLPVVFIALVAGGWFLHRHFSEKESKERNKPKQRTEIEVIEEKLKLTAELNTGSYLCTDILTRTESKTLKGWTIPLTEKYFIISYDGIVKAGIRDLTKAQVTQKGNTITIKFPEIEITETEIDNDSFEKLDESNNIFNPVTTEDLNAAQQELKNKMVARAKEKGLLDVAKRNAETILSSMLKSPNSSYQIKIEWL</sequence>
<organism evidence="2 3">
    <name type="scientific">Suipraeoptans intestinalis</name>
    <dbReference type="NCBI Taxonomy" id="2606628"/>
    <lineage>
        <taxon>Bacteria</taxon>
        <taxon>Bacillati</taxon>
        <taxon>Bacillota</taxon>
        <taxon>Clostridia</taxon>
        <taxon>Lachnospirales</taxon>
        <taxon>Lachnospiraceae</taxon>
        <taxon>Suipraeoptans</taxon>
    </lineage>
</organism>
<dbReference type="Pfam" id="PF14014">
    <property type="entry name" value="DUF4230"/>
    <property type="match status" value="1"/>
</dbReference>
<dbReference type="EMBL" id="VULY01000018">
    <property type="protein sequence ID" value="MSR94028.1"/>
    <property type="molecule type" value="Genomic_DNA"/>
</dbReference>
<keyword evidence="1" id="KW-1133">Transmembrane helix</keyword>
<dbReference type="InterPro" id="IPR025324">
    <property type="entry name" value="DUF4230"/>
</dbReference>
<dbReference type="AlphaFoldDB" id="A0A6N7USX1"/>
<keyword evidence="1" id="KW-0472">Membrane</keyword>
<keyword evidence="3" id="KW-1185">Reference proteome</keyword>
<feature type="transmembrane region" description="Helical" evidence="1">
    <location>
        <begin position="41"/>
        <end position="60"/>
    </location>
</feature>
<dbReference type="Proteomes" id="UP000434409">
    <property type="component" value="Unassembled WGS sequence"/>
</dbReference>
<evidence type="ECO:0000313" key="2">
    <source>
        <dbReference type="EMBL" id="MSR94028.1"/>
    </source>
</evidence>
<proteinExistence type="predicted"/>
<keyword evidence="1" id="KW-0812">Transmembrane</keyword>
<accession>A0A6N7USX1</accession>
<comment type="caution">
    <text evidence="2">The sequence shown here is derived from an EMBL/GenBank/DDBJ whole genome shotgun (WGS) entry which is preliminary data.</text>
</comment>
<evidence type="ECO:0000256" key="1">
    <source>
        <dbReference type="SAM" id="Phobius"/>
    </source>
</evidence>
<reference evidence="2 3" key="1">
    <citation type="submission" date="2019-08" db="EMBL/GenBank/DDBJ databases">
        <title>In-depth cultivation of the pig gut microbiome towards novel bacterial diversity and tailored functional studies.</title>
        <authorList>
            <person name="Wylensek D."/>
            <person name="Hitch T.C.A."/>
            <person name="Clavel T."/>
        </authorList>
    </citation>
    <scope>NUCLEOTIDE SEQUENCE [LARGE SCALE GENOMIC DNA]</scope>
    <source>
        <strain evidence="2 3">68-1-5</strain>
    </source>
</reference>
<gene>
    <name evidence="2" type="ORF">FYJ34_07100</name>
</gene>
<protein>
    <submittedName>
        <fullName evidence="2">DUF4230 domain-containing protein</fullName>
    </submittedName>
</protein>